<dbReference type="SUPFAM" id="SSF53335">
    <property type="entry name" value="S-adenosyl-L-methionine-dependent methyltransferases"/>
    <property type="match status" value="1"/>
</dbReference>
<evidence type="ECO:0000259" key="1">
    <source>
        <dbReference type="Pfam" id="PF13649"/>
    </source>
</evidence>
<dbReference type="AlphaFoldDB" id="A0A9W5Y922"/>
<dbReference type="CDD" id="cd02440">
    <property type="entry name" value="AdoMet_MTases"/>
    <property type="match status" value="1"/>
</dbReference>
<dbReference type="Proteomes" id="UP001144256">
    <property type="component" value="Unassembled WGS sequence"/>
</dbReference>
<comment type="caution">
    <text evidence="2">The sequence shown here is derived from an EMBL/GenBank/DDBJ whole genome shotgun (WGS) entry which is preliminary data.</text>
</comment>
<dbReference type="InterPro" id="IPR041698">
    <property type="entry name" value="Methyltransf_25"/>
</dbReference>
<protein>
    <recommendedName>
        <fullName evidence="1">Methyltransferase domain-containing protein</fullName>
    </recommendedName>
</protein>
<evidence type="ECO:0000313" key="2">
    <source>
        <dbReference type="EMBL" id="GKX29485.1"/>
    </source>
</evidence>
<reference evidence="2" key="1">
    <citation type="submission" date="2022-06" db="EMBL/GenBank/DDBJ databases">
        <title>Vallitalea longa sp. nov., an anaerobic bacterium isolated from marine sediment.</title>
        <authorList>
            <person name="Hirano S."/>
            <person name="Terahara T."/>
            <person name="Mori K."/>
            <person name="Hamada M."/>
            <person name="Matsumoto R."/>
            <person name="Kobayashi T."/>
        </authorList>
    </citation>
    <scope>NUCLEOTIDE SEQUENCE</scope>
    <source>
        <strain evidence="2">SH18-1</strain>
    </source>
</reference>
<dbReference type="EMBL" id="BRLB01000004">
    <property type="protein sequence ID" value="GKX29485.1"/>
    <property type="molecule type" value="Genomic_DNA"/>
</dbReference>
<keyword evidence="3" id="KW-1185">Reference proteome</keyword>
<gene>
    <name evidence="2" type="ORF">SH1V18_19650</name>
</gene>
<sequence length="208" mass="24375">MNPWLTVPHDDYERHMKDTSVYQLQELNKIFKKNVERYKPKSILVLGCTGGNCFEHIDDRITKKVIGVDINKSYLDICRSRFKTKNYDLELICCDMNEEDLKIDTIDFISCALFLEYVDCYRVLSQIKKMMRNISRLNIVIQRSNDRRFVSNTGVSSLNVLSSISKEVIEKELEDIFDMLDMDIECKENISLPNGKEFITYICILKSI</sequence>
<feature type="domain" description="Methyltransferase" evidence="1">
    <location>
        <begin position="43"/>
        <end position="132"/>
    </location>
</feature>
<evidence type="ECO:0000313" key="3">
    <source>
        <dbReference type="Proteomes" id="UP001144256"/>
    </source>
</evidence>
<dbReference type="RefSeq" id="WP_281814989.1">
    <property type="nucleotide sequence ID" value="NZ_BRLB01000004.1"/>
</dbReference>
<accession>A0A9W5Y922</accession>
<organism evidence="2 3">
    <name type="scientific">Vallitalea longa</name>
    <dbReference type="NCBI Taxonomy" id="2936439"/>
    <lineage>
        <taxon>Bacteria</taxon>
        <taxon>Bacillati</taxon>
        <taxon>Bacillota</taxon>
        <taxon>Clostridia</taxon>
        <taxon>Lachnospirales</taxon>
        <taxon>Vallitaleaceae</taxon>
        <taxon>Vallitalea</taxon>
    </lineage>
</organism>
<name>A0A9W5Y922_9FIRM</name>
<dbReference type="Pfam" id="PF13649">
    <property type="entry name" value="Methyltransf_25"/>
    <property type="match status" value="1"/>
</dbReference>
<dbReference type="Gene3D" id="3.40.50.150">
    <property type="entry name" value="Vaccinia Virus protein VP39"/>
    <property type="match status" value="1"/>
</dbReference>
<proteinExistence type="predicted"/>
<dbReference type="InterPro" id="IPR029063">
    <property type="entry name" value="SAM-dependent_MTases_sf"/>
</dbReference>